<dbReference type="AlphaFoldDB" id="A0A6A6BVR1"/>
<feature type="compositionally biased region" description="Polar residues" evidence="1">
    <location>
        <begin position="271"/>
        <end position="280"/>
    </location>
</feature>
<dbReference type="Proteomes" id="UP000799438">
    <property type="component" value="Unassembled WGS sequence"/>
</dbReference>
<sequence>MTEPINSPSHSYMSPESRKLDWGLTQVSDLINTLSLKPSATGASTTPPDTLPSSKTKKAQSDDSASGLGNFSKLWEFLGAPVDAPPPALPPPTPPASEPEQSSDKEAYTSDGAIYRPSGNKGVKWRDGAGGLDVIGNVVGGFSQLAEVPEPSNETEPAAPKDPAAMTKTQRKKANRKARKLAESSEEAVKAKAASDYETDNPEHQAPARKASAHGLASTEQLSAKPTHGYNFRPRMPQPTPSTPQVTKATKTPRDWQHQPVPATEPKKFPNSKSTGNVPTLSKPIPIPGRSGHLDSSPIPFNLHKSGQERSQAGNSLSPKKNNYLSRTPPQQTGLQAATSPAPAGYESPYIDAILNQAPLSLYFQSTGSPNSQSEPKQLKIRDKDDRNVHFLLTLIRNFGEDKHWLAKPVQHVNHTSAPDGIHVFIDFSNIHIGFQNRIKTIRGLNKHVRIRRENIDFDAFVLLMERRRPVAKRVLVGSLPAIPAFEKAKDIGYETNILDKVFKARELTERQKFFKAREDAQRKGYHYSTSGDASSGSETTAAVAAQYAKEAWVEQGVDEILHLKILESVVDAEEPSTIVLATGDAAQAEYSQGFMRMVERALKKGWKVELVSWKDGISSQYQKREFRQKWGDRFRIIQLDDYVEDLLDT</sequence>
<dbReference type="PANTHER" id="PTHR15837:SF5">
    <property type="entry name" value="NYN DOMAIN-CONTAINING PROTEIN"/>
    <property type="match status" value="1"/>
</dbReference>
<dbReference type="GO" id="GO:0006606">
    <property type="term" value="P:protein import into nucleus"/>
    <property type="evidence" value="ECO:0007669"/>
    <property type="project" value="TreeGrafter"/>
</dbReference>
<evidence type="ECO:0000313" key="2">
    <source>
        <dbReference type="EMBL" id="KAF2147433.1"/>
    </source>
</evidence>
<reference evidence="2" key="1">
    <citation type="journal article" date="2020" name="Stud. Mycol.">
        <title>101 Dothideomycetes genomes: a test case for predicting lifestyles and emergence of pathogens.</title>
        <authorList>
            <person name="Haridas S."/>
            <person name="Albert R."/>
            <person name="Binder M."/>
            <person name="Bloem J."/>
            <person name="Labutti K."/>
            <person name="Salamov A."/>
            <person name="Andreopoulos B."/>
            <person name="Baker S."/>
            <person name="Barry K."/>
            <person name="Bills G."/>
            <person name="Bluhm B."/>
            <person name="Cannon C."/>
            <person name="Castanera R."/>
            <person name="Culley D."/>
            <person name="Daum C."/>
            <person name="Ezra D."/>
            <person name="Gonzalez J."/>
            <person name="Henrissat B."/>
            <person name="Kuo A."/>
            <person name="Liang C."/>
            <person name="Lipzen A."/>
            <person name="Lutzoni F."/>
            <person name="Magnuson J."/>
            <person name="Mondo S."/>
            <person name="Nolan M."/>
            <person name="Ohm R."/>
            <person name="Pangilinan J."/>
            <person name="Park H.-J."/>
            <person name="Ramirez L."/>
            <person name="Alfaro M."/>
            <person name="Sun H."/>
            <person name="Tritt A."/>
            <person name="Yoshinaga Y."/>
            <person name="Zwiers L.-H."/>
            <person name="Turgeon B."/>
            <person name="Goodwin S."/>
            <person name="Spatafora J."/>
            <person name="Crous P."/>
            <person name="Grigoriev I."/>
        </authorList>
    </citation>
    <scope>NUCLEOTIDE SEQUENCE</scope>
    <source>
        <strain evidence="2">CBS 121167</strain>
    </source>
</reference>
<gene>
    <name evidence="2" type="ORF">K452DRAFT_314590</name>
</gene>
<feature type="compositionally biased region" description="Basic residues" evidence="1">
    <location>
        <begin position="169"/>
        <end position="179"/>
    </location>
</feature>
<feature type="compositionally biased region" description="Polar residues" evidence="1">
    <location>
        <begin position="309"/>
        <end position="339"/>
    </location>
</feature>
<dbReference type="GO" id="GO:0005085">
    <property type="term" value="F:guanyl-nucleotide exchange factor activity"/>
    <property type="evidence" value="ECO:0007669"/>
    <property type="project" value="TreeGrafter"/>
</dbReference>
<dbReference type="EMBL" id="ML995474">
    <property type="protein sequence ID" value="KAF2147433.1"/>
    <property type="molecule type" value="Genomic_DNA"/>
</dbReference>
<dbReference type="PANTHER" id="PTHR15837">
    <property type="entry name" value="RAN GUANINE NUCLEOTIDE RELEASE FACTOR"/>
    <property type="match status" value="1"/>
</dbReference>
<evidence type="ECO:0000256" key="1">
    <source>
        <dbReference type="SAM" id="MobiDB-lite"/>
    </source>
</evidence>
<organism evidence="2 3">
    <name type="scientific">Aplosporella prunicola CBS 121167</name>
    <dbReference type="NCBI Taxonomy" id="1176127"/>
    <lineage>
        <taxon>Eukaryota</taxon>
        <taxon>Fungi</taxon>
        <taxon>Dikarya</taxon>
        <taxon>Ascomycota</taxon>
        <taxon>Pezizomycotina</taxon>
        <taxon>Dothideomycetes</taxon>
        <taxon>Dothideomycetes incertae sedis</taxon>
        <taxon>Botryosphaeriales</taxon>
        <taxon>Aplosporellaceae</taxon>
        <taxon>Aplosporella</taxon>
    </lineage>
</organism>
<accession>A0A6A6BVR1</accession>
<dbReference type="GO" id="GO:0031267">
    <property type="term" value="F:small GTPase binding"/>
    <property type="evidence" value="ECO:0007669"/>
    <property type="project" value="TreeGrafter"/>
</dbReference>
<feature type="compositionally biased region" description="Pro residues" evidence="1">
    <location>
        <begin position="83"/>
        <end position="97"/>
    </location>
</feature>
<dbReference type="Gene3D" id="3.40.50.1010">
    <property type="entry name" value="5'-nuclease"/>
    <property type="match status" value="1"/>
</dbReference>
<feature type="region of interest" description="Disordered" evidence="1">
    <location>
        <begin position="35"/>
        <end position="343"/>
    </location>
</feature>
<keyword evidence="3" id="KW-1185">Reference proteome</keyword>
<feature type="compositionally biased region" description="Polar residues" evidence="1">
    <location>
        <begin position="35"/>
        <end position="54"/>
    </location>
</feature>
<name>A0A6A6BVR1_9PEZI</name>
<feature type="compositionally biased region" description="Basic and acidic residues" evidence="1">
    <location>
        <begin position="180"/>
        <end position="195"/>
    </location>
</feature>
<dbReference type="OrthoDB" id="5590473at2759"/>
<dbReference type="GO" id="GO:0005634">
    <property type="term" value="C:nucleus"/>
    <property type="evidence" value="ECO:0007669"/>
    <property type="project" value="TreeGrafter"/>
</dbReference>
<protein>
    <recommendedName>
        <fullName evidence="4">NYN domain-containing protein</fullName>
    </recommendedName>
</protein>
<dbReference type="CDD" id="cd18724">
    <property type="entry name" value="PIN_LabA-like"/>
    <property type="match status" value="1"/>
</dbReference>
<dbReference type="GeneID" id="54301267"/>
<proteinExistence type="predicted"/>
<evidence type="ECO:0008006" key="4">
    <source>
        <dbReference type="Google" id="ProtNLM"/>
    </source>
</evidence>
<dbReference type="RefSeq" id="XP_033403141.1">
    <property type="nucleotide sequence ID" value="XM_033543770.1"/>
</dbReference>
<evidence type="ECO:0000313" key="3">
    <source>
        <dbReference type="Proteomes" id="UP000799438"/>
    </source>
</evidence>
<dbReference type="InterPro" id="IPR007681">
    <property type="entry name" value="Mog1"/>
</dbReference>